<evidence type="ECO:0000256" key="16">
    <source>
        <dbReference type="RuleBase" id="RU362081"/>
    </source>
</evidence>
<keyword evidence="9" id="KW-0187">Copper transport</keyword>
<keyword evidence="4 16" id="KW-1003">Cell membrane</keyword>
<dbReference type="InterPro" id="IPR027256">
    <property type="entry name" value="P-typ_ATPase_IB"/>
</dbReference>
<dbReference type="Gene3D" id="3.40.50.1000">
    <property type="entry name" value="HAD superfamily/HAD-like"/>
    <property type="match status" value="1"/>
</dbReference>
<dbReference type="CDD" id="cd02094">
    <property type="entry name" value="P-type_ATPase_Cu-like"/>
    <property type="match status" value="1"/>
</dbReference>
<keyword evidence="9" id="KW-0186">Copper</keyword>
<dbReference type="SFLD" id="SFLDF00027">
    <property type="entry name" value="p-type_atpase"/>
    <property type="match status" value="1"/>
</dbReference>
<dbReference type="GO" id="GO:0060003">
    <property type="term" value="P:copper ion export"/>
    <property type="evidence" value="ECO:0007669"/>
    <property type="project" value="UniProtKB-ARBA"/>
</dbReference>
<feature type="compositionally biased region" description="Polar residues" evidence="17">
    <location>
        <begin position="26"/>
        <end position="37"/>
    </location>
</feature>
<dbReference type="InterPro" id="IPR044492">
    <property type="entry name" value="P_typ_ATPase_HD_dom"/>
</dbReference>
<evidence type="ECO:0000256" key="12">
    <source>
        <dbReference type="ARBA" id="ARBA00022967"/>
    </source>
</evidence>
<keyword evidence="14" id="KW-0406">Ion transport</keyword>
<dbReference type="SUPFAM" id="SSF55008">
    <property type="entry name" value="HMA, heavy metal-associated domain"/>
    <property type="match status" value="2"/>
</dbReference>
<evidence type="ECO:0000256" key="9">
    <source>
        <dbReference type="ARBA" id="ARBA00022796"/>
    </source>
</evidence>
<protein>
    <submittedName>
        <fullName evidence="19">Heavy metal translocating P-type ATPase</fullName>
    </submittedName>
</protein>
<reference evidence="19 20" key="1">
    <citation type="submission" date="2019-01" db="EMBL/GenBank/DDBJ databases">
        <title>Litorilituus lipolytica sp. nov., isolated from intertidal sand of the Yellow Sea in China.</title>
        <authorList>
            <person name="Liu A."/>
        </authorList>
    </citation>
    <scope>NUCLEOTIDE SEQUENCE [LARGE SCALE GENOMIC DNA]</scope>
    <source>
        <strain evidence="19 20">RZ04</strain>
    </source>
</reference>
<feature type="transmembrane region" description="Helical" evidence="16">
    <location>
        <begin position="455"/>
        <end position="474"/>
    </location>
</feature>
<gene>
    <name evidence="19" type="ORF">EPA86_17060</name>
</gene>
<dbReference type="GO" id="GO:0005507">
    <property type="term" value="F:copper ion binding"/>
    <property type="evidence" value="ECO:0007669"/>
    <property type="project" value="InterPro"/>
</dbReference>
<evidence type="ECO:0000313" key="19">
    <source>
        <dbReference type="EMBL" id="TPH12072.1"/>
    </source>
</evidence>
<evidence type="ECO:0000313" key="20">
    <source>
        <dbReference type="Proteomes" id="UP000315303"/>
    </source>
</evidence>
<dbReference type="GO" id="GO:0016887">
    <property type="term" value="F:ATP hydrolysis activity"/>
    <property type="evidence" value="ECO:0007669"/>
    <property type="project" value="InterPro"/>
</dbReference>
<keyword evidence="20" id="KW-1185">Reference proteome</keyword>
<evidence type="ECO:0000256" key="5">
    <source>
        <dbReference type="ARBA" id="ARBA00022692"/>
    </source>
</evidence>
<dbReference type="SFLD" id="SFLDS00003">
    <property type="entry name" value="Haloacid_Dehalogenase"/>
    <property type="match status" value="1"/>
</dbReference>
<feature type="domain" description="HMA" evidence="18">
    <location>
        <begin position="47"/>
        <end position="112"/>
    </location>
</feature>
<dbReference type="InterPro" id="IPR006122">
    <property type="entry name" value="HMA_Cu_ion-bd"/>
</dbReference>
<keyword evidence="3" id="KW-0813">Transport</keyword>
<evidence type="ECO:0000256" key="13">
    <source>
        <dbReference type="ARBA" id="ARBA00022989"/>
    </source>
</evidence>
<feature type="domain" description="HMA" evidence="18">
    <location>
        <begin position="120"/>
        <end position="186"/>
    </location>
</feature>
<dbReference type="NCBIfam" id="TIGR00003">
    <property type="entry name" value="copper ion binding protein"/>
    <property type="match status" value="1"/>
</dbReference>
<dbReference type="GO" id="GO:0055070">
    <property type="term" value="P:copper ion homeostasis"/>
    <property type="evidence" value="ECO:0007669"/>
    <property type="project" value="TreeGrafter"/>
</dbReference>
<keyword evidence="6 16" id="KW-0479">Metal-binding</keyword>
<dbReference type="InterPro" id="IPR018303">
    <property type="entry name" value="ATPase_P-typ_P_site"/>
</dbReference>
<dbReference type="GO" id="GO:0005886">
    <property type="term" value="C:plasma membrane"/>
    <property type="evidence" value="ECO:0007669"/>
    <property type="project" value="UniProtKB-SubCell"/>
</dbReference>
<keyword evidence="15 16" id="KW-0472">Membrane</keyword>
<dbReference type="EMBL" id="SAWY01000041">
    <property type="protein sequence ID" value="TPH12072.1"/>
    <property type="molecule type" value="Genomic_DNA"/>
</dbReference>
<dbReference type="Pfam" id="PF00702">
    <property type="entry name" value="Hydrolase"/>
    <property type="match status" value="1"/>
</dbReference>
<comment type="similarity">
    <text evidence="2 16">Belongs to the cation transport ATPase (P-type) (TC 3.A.3) family. Type IB subfamily.</text>
</comment>
<evidence type="ECO:0000256" key="2">
    <source>
        <dbReference type="ARBA" id="ARBA00006024"/>
    </source>
</evidence>
<keyword evidence="13 16" id="KW-1133">Transmembrane helix</keyword>
<keyword evidence="11" id="KW-0460">Magnesium</keyword>
<evidence type="ECO:0000256" key="14">
    <source>
        <dbReference type="ARBA" id="ARBA00023065"/>
    </source>
</evidence>
<dbReference type="NCBIfam" id="TIGR01525">
    <property type="entry name" value="ATPase-IB_hvy"/>
    <property type="match status" value="1"/>
</dbReference>
<dbReference type="GO" id="GO:0043682">
    <property type="term" value="F:P-type divalent copper transporter activity"/>
    <property type="evidence" value="ECO:0007669"/>
    <property type="project" value="TreeGrafter"/>
</dbReference>
<dbReference type="InterPro" id="IPR006121">
    <property type="entry name" value="HMA_dom"/>
</dbReference>
<feature type="transmembrane region" description="Helical" evidence="16">
    <location>
        <begin position="300"/>
        <end position="317"/>
    </location>
</feature>
<dbReference type="PROSITE" id="PS50846">
    <property type="entry name" value="HMA_2"/>
    <property type="match status" value="2"/>
</dbReference>
<dbReference type="PANTHER" id="PTHR43520">
    <property type="entry name" value="ATP7, ISOFORM B"/>
    <property type="match status" value="1"/>
</dbReference>
<dbReference type="InterPro" id="IPR036163">
    <property type="entry name" value="HMA_dom_sf"/>
</dbReference>
<dbReference type="InterPro" id="IPR059000">
    <property type="entry name" value="ATPase_P-type_domA"/>
</dbReference>
<dbReference type="OrthoDB" id="9814270at2"/>
<evidence type="ECO:0000256" key="4">
    <source>
        <dbReference type="ARBA" id="ARBA00022475"/>
    </source>
</evidence>
<keyword evidence="10 16" id="KW-0067">ATP-binding</keyword>
<evidence type="ECO:0000256" key="15">
    <source>
        <dbReference type="ARBA" id="ARBA00023136"/>
    </source>
</evidence>
<dbReference type="AlphaFoldDB" id="A0A502KKI6"/>
<feature type="transmembrane region" description="Helical" evidence="16">
    <location>
        <begin position="815"/>
        <end position="834"/>
    </location>
</feature>
<dbReference type="PROSITE" id="PS00154">
    <property type="entry name" value="ATPASE_E1_E2"/>
    <property type="match status" value="1"/>
</dbReference>
<dbReference type="PANTHER" id="PTHR43520:SF8">
    <property type="entry name" value="P-TYPE CU(+) TRANSPORTER"/>
    <property type="match status" value="1"/>
</dbReference>
<evidence type="ECO:0000256" key="6">
    <source>
        <dbReference type="ARBA" id="ARBA00022723"/>
    </source>
</evidence>
<comment type="caution">
    <text evidence="19">The sequence shown here is derived from an EMBL/GenBank/DDBJ whole genome shotgun (WGS) entry which is preliminary data.</text>
</comment>
<evidence type="ECO:0000259" key="18">
    <source>
        <dbReference type="PROSITE" id="PS50846"/>
    </source>
</evidence>
<evidence type="ECO:0000256" key="17">
    <source>
        <dbReference type="SAM" id="MobiDB-lite"/>
    </source>
</evidence>
<dbReference type="SUPFAM" id="SSF81653">
    <property type="entry name" value="Calcium ATPase, transduction domain A"/>
    <property type="match status" value="1"/>
</dbReference>
<dbReference type="SUPFAM" id="SSF56784">
    <property type="entry name" value="HAD-like"/>
    <property type="match status" value="1"/>
</dbReference>
<dbReference type="PRINTS" id="PR00119">
    <property type="entry name" value="CATATPASE"/>
</dbReference>
<evidence type="ECO:0000256" key="1">
    <source>
        <dbReference type="ARBA" id="ARBA00004651"/>
    </source>
</evidence>
<dbReference type="CDD" id="cd00371">
    <property type="entry name" value="HMA"/>
    <property type="match status" value="2"/>
</dbReference>
<sequence>MKRESNDIALKKESEQSTLKAKHCCEQSTKPLNQDTSPAIESGEALITAQIIVLGMGIDHCAGLIKQSLSRLRGVVSVDTNIALHRVSVSYSRRLLLQDLQEAVENAGYEIESAQGENTQQVVLDVQGMGSNHCAGLISTSIKRLFGIYVITTNISTHKITVDFNKEYLSAEDIKQAVFNAGYEVTMAQAGGSDTVIDSNSEERYLNDAKRKLWFAAIPTTLIMTLMIPQMFWQPIPGYLLIVALLAFPVVFLKGGMSTHRSAWRSLTNRTANMDVLISMGSLPPYFIGLVGFVYPMTSFIEMASTIMTFHLLGKYLETRAKGRASQAIKRLLTLGAKTATVLRSGKEEEIAISELAVGDIMLVRPGAKVPTDGEVVDGGSHLDESIATGESVPVEKSLGDKVIGATINKEGLIKIRATKVGNDTFLSQVIRLVEQAQGSKVPIQEFADKVTSRFVPGVIVIAFTSFILWLMMADTLRPVLSWGANFLPWVDPTLTPLMAAILATVAVLVIACPCALGLATPTAIMVGSGIGAERGVLIRSGEAIQTLKDIAIVVLDKTGTITEGKPSLTDVITVESFDESQVLVAAASVEAGSEHPLGQAIAAGARAKGVTVPEVEQFKSITARGVEGLVHGQKVYVGSRRLMADFDIEIGKLEEALISLESKGKTAMLVAIEGKAAGLVAVADTIKKDSKSAITALHQMGIKVAMVTGDNERTAKYVAKLVGIDKVLAGVLPEGKVDAIKRLQADYGNRVAMVGDGINDAPALKQANVGIAIGAGADVAIEAADVTLVQGQLSKLVEAIRLSKATFRKIIENLFWAWFYNLAAIPIAALGLLHPMVGVVAMTTSSLTVIGNSILLKKVKLEVKE</sequence>
<feature type="transmembrane region" description="Helical" evidence="16">
    <location>
        <begin position="276"/>
        <end position="294"/>
    </location>
</feature>
<dbReference type="Gene3D" id="2.70.150.10">
    <property type="entry name" value="Calcium-transporting ATPase, cytoplasmic transduction domain A"/>
    <property type="match status" value="1"/>
</dbReference>
<dbReference type="Gene3D" id="3.30.70.100">
    <property type="match status" value="2"/>
</dbReference>
<dbReference type="SFLD" id="SFLDG00002">
    <property type="entry name" value="C1.7:_P-type_atpase_like"/>
    <property type="match status" value="1"/>
</dbReference>
<evidence type="ECO:0000256" key="8">
    <source>
        <dbReference type="ARBA" id="ARBA00022741"/>
    </source>
</evidence>
<dbReference type="FunFam" id="2.70.150.10:FF:000020">
    <property type="entry name" value="Copper-exporting P-type ATPase A"/>
    <property type="match status" value="1"/>
</dbReference>
<dbReference type="InterPro" id="IPR023298">
    <property type="entry name" value="ATPase_P-typ_TM_dom_sf"/>
</dbReference>
<keyword evidence="5 16" id="KW-0812">Transmembrane</keyword>
<feature type="compositionally biased region" description="Basic and acidic residues" evidence="17">
    <location>
        <begin position="1"/>
        <end position="15"/>
    </location>
</feature>
<dbReference type="PRINTS" id="PR00941">
    <property type="entry name" value="CDATPASE"/>
</dbReference>
<evidence type="ECO:0000256" key="11">
    <source>
        <dbReference type="ARBA" id="ARBA00022842"/>
    </source>
</evidence>
<dbReference type="NCBIfam" id="TIGR01494">
    <property type="entry name" value="ATPase_P-type"/>
    <property type="match status" value="2"/>
</dbReference>
<organism evidence="19 20">
    <name type="scientific">Litorilituus lipolyticus</name>
    <dbReference type="NCBI Taxonomy" id="2491017"/>
    <lineage>
        <taxon>Bacteria</taxon>
        <taxon>Pseudomonadati</taxon>
        <taxon>Pseudomonadota</taxon>
        <taxon>Gammaproteobacteria</taxon>
        <taxon>Alteromonadales</taxon>
        <taxon>Colwelliaceae</taxon>
        <taxon>Litorilituus</taxon>
    </lineage>
</organism>
<feature type="transmembrane region" description="Helical" evidence="16">
    <location>
        <begin position="238"/>
        <end position="255"/>
    </location>
</feature>
<feature type="transmembrane region" description="Helical" evidence="16">
    <location>
        <begin position="840"/>
        <end position="857"/>
    </location>
</feature>
<dbReference type="SUPFAM" id="SSF81665">
    <property type="entry name" value="Calcium ATPase, transmembrane domain M"/>
    <property type="match status" value="1"/>
</dbReference>
<feature type="transmembrane region" description="Helical" evidence="16">
    <location>
        <begin position="494"/>
        <end position="519"/>
    </location>
</feature>
<name>A0A502KKI6_9GAMM</name>
<dbReference type="RefSeq" id="WP_140605603.1">
    <property type="nucleotide sequence ID" value="NZ_SAWY01000041.1"/>
</dbReference>
<proteinExistence type="inferred from homology"/>
<dbReference type="InterPro" id="IPR001757">
    <property type="entry name" value="P_typ_ATPase"/>
</dbReference>
<dbReference type="Pfam" id="PF00122">
    <property type="entry name" value="E1-E2_ATPase"/>
    <property type="match status" value="1"/>
</dbReference>
<feature type="transmembrane region" description="Helical" evidence="16">
    <location>
        <begin position="213"/>
        <end position="232"/>
    </location>
</feature>
<keyword evidence="8 16" id="KW-0547">Nucleotide-binding</keyword>
<evidence type="ECO:0000256" key="10">
    <source>
        <dbReference type="ARBA" id="ARBA00022840"/>
    </source>
</evidence>
<dbReference type="InterPro" id="IPR008250">
    <property type="entry name" value="ATPase_P-typ_transduc_dom_A_sf"/>
</dbReference>
<evidence type="ECO:0000256" key="3">
    <source>
        <dbReference type="ARBA" id="ARBA00022448"/>
    </source>
</evidence>
<keyword evidence="7" id="KW-0677">Repeat</keyword>
<dbReference type="Gene3D" id="3.40.1110.10">
    <property type="entry name" value="Calcium-transporting ATPase, cytoplasmic domain N"/>
    <property type="match status" value="1"/>
</dbReference>
<comment type="subcellular location">
    <subcellularLocation>
        <location evidence="1">Cell membrane</location>
        <topology evidence="1">Multi-pass membrane protein</topology>
    </subcellularLocation>
</comment>
<dbReference type="InterPro" id="IPR036412">
    <property type="entry name" value="HAD-like_sf"/>
</dbReference>
<accession>A0A502KKI6</accession>
<dbReference type="Pfam" id="PF00403">
    <property type="entry name" value="HMA"/>
    <property type="match status" value="2"/>
</dbReference>
<dbReference type="InterPro" id="IPR023214">
    <property type="entry name" value="HAD_sf"/>
</dbReference>
<dbReference type="GO" id="GO:0005524">
    <property type="term" value="F:ATP binding"/>
    <property type="evidence" value="ECO:0007669"/>
    <property type="project" value="UniProtKB-UniRule"/>
</dbReference>
<evidence type="ECO:0000256" key="7">
    <source>
        <dbReference type="ARBA" id="ARBA00022737"/>
    </source>
</evidence>
<dbReference type="Proteomes" id="UP000315303">
    <property type="component" value="Unassembled WGS sequence"/>
</dbReference>
<feature type="region of interest" description="Disordered" evidence="17">
    <location>
        <begin position="1"/>
        <end position="37"/>
    </location>
</feature>
<keyword evidence="12" id="KW-1278">Translocase</keyword>
<dbReference type="InterPro" id="IPR023299">
    <property type="entry name" value="ATPase_P-typ_cyto_dom_N"/>
</dbReference>